<keyword evidence="2" id="KW-1185">Reference proteome</keyword>
<evidence type="ECO:0000313" key="1">
    <source>
        <dbReference type="EMBL" id="CAJ2652064.1"/>
    </source>
</evidence>
<name>A0ACB0K7G1_TRIPR</name>
<accession>A0ACB0K7G1</accession>
<dbReference type="EMBL" id="CASHSV030000206">
    <property type="protein sequence ID" value="CAJ2652064.1"/>
    <property type="molecule type" value="Genomic_DNA"/>
</dbReference>
<reference evidence="1" key="1">
    <citation type="submission" date="2023-10" db="EMBL/GenBank/DDBJ databases">
        <authorList>
            <person name="Rodriguez Cubillos JULIANA M."/>
            <person name="De Vega J."/>
        </authorList>
    </citation>
    <scope>NUCLEOTIDE SEQUENCE</scope>
</reference>
<dbReference type="Proteomes" id="UP001177021">
    <property type="component" value="Unassembled WGS sequence"/>
</dbReference>
<protein>
    <submittedName>
        <fullName evidence="1">Uncharacterized protein</fullName>
    </submittedName>
</protein>
<evidence type="ECO:0000313" key="2">
    <source>
        <dbReference type="Proteomes" id="UP001177021"/>
    </source>
</evidence>
<proteinExistence type="predicted"/>
<comment type="caution">
    <text evidence="1">The sequence shown here is derived from an EMBL/GenBank/DDBJ whole genome shotgun (WGS) entry which is preliminary data.</text>
</comment>
<organism evidence="1 2">
    <name type="scientific">Trifolium pratense</name>
    <name type="common">Red clover</name>
    <dbReference type="NCBI Taxonomy" id="57577"/>
    <lineage>
        <taxon>Eukaryota</taxon>
        <taxon>Viridiplantae</taxon>
        <taxon>Streptophyta</taxon>
        <taxon>Embryophyta</taxon>
        <taxon>Tracheophyta</taxon>
        <taxon>Spermatophyta</taxon>
        <taxon>Magnoliopsida</taxon>
        <taxon>eudicotyledons</taxon>
        <taxon>Gunneridae</taxon>
        <taxon>Pentapetalae</taxon>
        <taxon>rosids</taxon>
        <taxon>fabids</taxon>
        <taxon>Fabales</taxon>
        <taxon>Fabaceae</taxon>
        <taxon>Papilionoideae</taxon>
        <taxon>50 kb inversion clade</taxon>
        <taxon>NPAAA clade</taxon>
        <taxon>Hologalegina</taxon>
        <taxon>IRL clade</taxon>
        <taxon>Trifolieae</taxon>
        <taxon>Trifolium</taxon>
    </lineage>
</organism>
<gene>
    <name evidence="1" type="ORF">MILVUS5_LOCUS19605</name>
</gene>
<sequence length="109" mass="12702">MSPQKFNFFSFLWLESAHQMNRKEASQIKNILAPGVADHHGHWLSCKLDINNCSSNQLDPMQDNDLSIIHLKGMKFILKGIRVLSRNTPLRRHDFYLFLLFFRPTSSTV</sequence>